<dbReference type="EMBL" id="MU006293">
    <property type="protein sequence ID" value="KAF2854341.1"/>
    <property type="molecule type" value="Genomic_DNA"/>
</dbReference>
<name>A0A6A7BFY1_9PLEO</name>
<gene>
    <name evidence="1" type="ORF">T440DRAFT_443052</name>
</gene>
<accession>A0A6A7BFY1</accession>
<organism evidence="1 2">
    <name type="scientific">Plenodomus tracheiphilus IPT5</name>
    <dbReference type="NCBI Taxonomy" id="1408161"/>
    <lineage>
        <taxon>Eukaryota</taxon>
        <taxon>Fungi</taxon>
        <taxon>Dikarya</taxon>
        <taxon>Ascomycota</taxon>
        <taxon>Pezizomycotina</taxon>
        <taxon>Dothideomycetes</taxon>
        <taxon>Pleosporomycetidae</taxon>
        <taxon>Pleosporales</taxon>
        <taxon>Pleosporineae</taxon>
        <taxon>Leptosphaeriaceae</taxon>
        <taxon>Plenodomus</taxon>
    </lineage>
</organism>
<protein>
    <submittedName>
        <fullName evidence="1">Uncharacterized protein</fullName>
    </submittedName>
</protein>
<evidence type="ECO:0000313" key="1">
    <source>
        <dbReference type="EMBL" id="KAF2854341.1"/>
    </source>
</evidence>
<keyword evidence="2" id="KW-1185">Reference proteome</keyword>
<dbReference type="AlphaFoldDB" id="A0A6A7BFY1"/>
<dbReference type="OrthoDB" id="3649348at2759"/>
<proteinExistence type="predicted"/>
<reference evidence="1" key="1">
    <citation type="submission" date="2020-01" db="EMBL/GenBank/DDBJ databases">
        <authorList>
            <consortium name="DOE Joint Genome Institute"/>
            <person name="Haridas S."/>
            <person name="Albert R."/>
            <person name="Binder M."/>
            <person name="Bloem J."/>
            <person name="Labutti K."/>
            <person name="Salamov A."/>
            <person name="Andreopoulos B."/>
            <person name="Baker S.E."/>
            <person name="Barry K."/>
            <person name="Bills G."/>
            <person name="Bluhm B.H."/>
            <person name="Cannon C."/>
            <person name="Castanera R."/>
            <person name="Culley D.E."/>
            <person name="Daum C."/>
            <person name="Ezra D."/>
            <person name="Gonzalez J.B."/>
            <person name="Henrissat B."/>
            <person name="Kuo A."/>
            <person name="Liang C."/>
            <person name="Lipzen A."/>
            <person name="Lutzoni F."/>
            <person name="Magnuson J."/>
            <person name="Mondo S."/>
            <person name="Nolan M."/>
            <person name="Ohm R."/>
            <person name="Pangilinan J."/>
            <person name="Park H.-J."/>
            <person name="Ramirez L."/>
            <person name="Alfaro M."/>
            <person name="Sun H."/>
            <person name="Tritt A."/>
            <person name="Yoshinaga Y."/>
            <person name="Zwiers L.-H."/>
            <person name="Turgeon B.G."/>
            <person name="Goodwin S.B."/>
            <person name="Spatafora J.W."/>
            <person name="Crous P.W."/>
            <person name="Grigoriev I.V."/>
        </authorList>
    </citation>
    <scope>NUCLEOTIDE SEQUENCE</scope>
    <source>
        <strain evidence="1">IPT5</strain>
    </source>
</reference>
<evidence type="ECO:0000313" key="2">
    <source>
        <dbReference type="Proteomes" id="UP000799423"/>
    </source>
</evidence>
<sequence length="183" mass="20354">MFRLLTSRPLVCTFPQQSVRTTPLRASRNISQSRRTMTPLPIIVCGKNPSIATAVRERMLPEYDVIHIILSVESGMRDIPLLLSSQFPANSSSNHGSRNYTKPPVAIALGGGFNDELFNQIKDSCKDVPSTIWLRVDTSKMAGPPKPEEMEKYGRATAERMKKKLGELRVSEEGGVKEGVFCF</sequence>
<dbReference type="Proteomes" id="UP000799423">
    <property type="component" value="Unassembled WGS sequence"/>
</dbReference>